<accession>A0A6L9LJC2</accession>
<gene>
    <name evidence="7" type="ORF">GK108_29460</name>
</gene>
<dbReference type="CDD" id="cd00685">
    <property type="entry name" value="Trans_IPPS_HT"/>
    <property type="match status" value="1"/>
</dbReference>
<dbReference type="GO" id="GO:0008299">
    <property type="term" value="P:isoprenoid biosynthetic process"/>
    <property type="evidence" value="ECO:0007669"/>
    <property type="project" value="InterPro"/>
</dbReference>
<dbReference type="SUPFAM" id="SSF48576">
    <property type="entry name" value="Terpenoid synthases"/>
    <property type="match status" value="1"/>
</dbReference>
<evidence type="ECO:0000313" key="8">
    <source>
        <dbReference type="Proteomes" id="UP000474175"/>
    </source>
</evidence>
<keyword evidence="3 6" id="KW-0808">Transferase</keyword>
<sequence>MPLSVADIQAPIAAEMELFEQKFRGQMKSDVMLLDQIMNYIVKRKGKQLRPMFVFLTAGVCGQITEATYRGASLIELLHTATLVHDDVVDDSNYRRGFFSVNALWKNKVAVLVGDYLLSRGLLLSVDNGDFELLQIVSNAVREISEGELLQLYKARRLDITEKVYYEIIRQKTASLIAACCAVGARSAGVDTETIERARFFGEKVGIAFQIKDDLFDYGTAEVGKPLGIDIKEKKMTLPLIYALSKASFLEKRRIINIVKNDSENPKKVDEVIAFVKNSGGIQYATEAMNTYVAEAQSLLNSFPESPYRQSLHQLVQYTIERSK</sequence>
<dbReference type="PROSITE" id="PS00444">
    <property type="entry name" value="POLYPRENYL_SYNTHASE_2"/>
    <property type="match status" value="1"/>
</dbReference>
<dbReference type="GO" id="GO:0004659">
    <property type="term" value="F:prenyltransferase activity"/>
    <property type="evidence" value="ECO:0007669"/>
    <property type="project" value="InterPro"/>
</dbReference>
<dbReference type="InterPro" id="IPR008949">
    <property type="entry name" value="Isoprenoid_synthase_dom_sf"/>
</dbReference>
<dbReference type="InterPro" id="IPR000092">
    <property type="entry name" value="Polyprenyl_synt"/>
</dbReference>
<dbReference type="AlphaFoldDB" id="A0A6L9LJC2"/>
<comment type="caution">
    <text evidence="7">The sequence shown here is derived from an EMBL/GenBank/DDBJ whole genome shotgun (WGS) entry which is preliminary data.</text>
</comment>
<dbReference type="PANTHER" id="PTHR12001:SF69">
    <property type="entry name" value="ALL TRANS-POLYPRENYL-DIPHOSPHATE SYNTHASE PDSS1"/>
    <property type="match status" value="1"/>
</dbReference>
<dbReference type="EMBL" id="JAAFZH010000023">
    <property type="protein sequence ID" value="NDU99043.1"/>
    <property type="molecule type" value="Genomic_DNA"/>
</dbReference>
<evidence type="ECO:0000313" key="7">
    <source>
        <dbReference type="EMBL" id="NDU99043.1"/>
    </source>
</evidence>
<comment type="cofactor">
    <cofactor evidence="1">
        <name>Mg(2+)</name>
        <dbReference type="ChEBI" id="CHEBI:18420"/>
    </cofactor>
</comment>
<evidence type="ECO:0000256" key="6">
    <source>
        <dbReference type="RuleBase" id="RU004466"/>
    </source>
</evidence>
<evidence type="ECO:0000256" key="2">
    <source>
        <dbReference type="ARBA" id="ARBA00006706"/>
    </source>
</evidence>
<reference evidence="7 8" key="1">
    <citation type="submission" date="2020-02" db="EMBL/GenBank/DDBJ databases">
        <title>Draft genome sequence of two Spirosoma agri KCTC 52727 and Spirosoma terrae KCTC 52035.</title>
        <authorList>
            <person name="Rojas J."/>
            <person name="Ambika Manirajan B."/>
            <person name="Suarez C."/>
            <person name="Ratering S."/>
            <person name="Schnell S."/>
        </authorList>
    </citation>
    <scope>NUCLEOTIDE SEQUENCE [LARGE SCALE GENOMIC DNA]</scope>
    <source>
        <strain evidence="7 8">KCTC 52035</strain>
    </source>
</reference>
<dbReference type="SFLD" id="SFLDS00005">
    <property type="entry name" value="Isoprenoid_Synthase_Type_I"/>
    <property type="match status" value="1"/>
</dbReference>
<dbReference type="RefSeq" id="WP_163955176.1">
    <property type="nucleotide sequence ID" value="NZ_JAAFZH010000023.1"/>
</dbReference>
<keyword evidence="5" id="KW-0460">Magnesium</keyword>
<protein>
    <submittedName>
        <fullName evidence="7">Polyprenyl synthetase family protein</fullName>
    </submittedName>
</protein>
<proteinExistence type="inferred from homology"/>
<dbReference type="InterPro" id="IPR033749">
    <property type="entry name" value="Polyprenyl_synt_CS"/>
</dbReference>
<dbReference type="PANTHER" id="PTHR12001">
    <property type="entry name" value="GERANYLGERANYL PYROPHOSPHATE SYNTHASE"/>
    <property type="match status" value="1"/>
</dbReference>
<name>A0A6L9LJC2_9BACT</name>
<comment type="similarity">
    <text evidence="2 6">Belongs to the FPP/GGPP synthase family.</text>
</comment>
<dbReference type="PROSITE" id="PS00723">
    <property type="entry name" value="POLYPRENYL_SYNTHASE_1"/>
    <property type="match status" value="1"/>
</dbReference>
<dbReference type="Pfam" id="PF00348">
    <property type="entry name" value="polyprenyl_synt"/>
    <property type="match status" value="1"/>
</dbReference>
<evidence type="ECO:0000256" key="5">
    <source>
        <dbReference type="ARBA" id="ARBA00022842"/>
    </source>
</evidence>
<dbReference type="GO" id="GO:0046872">
    <property type="term" value="F:metal ion binding"/>
    <property type="evidence" value="ECO:0007669"/>
    <property type="project" value="UniProtKB-KW"/>
</dbReference>
<dbReference type="Proteomes" id="UP000474175">
    <property type="component" value="Unassembled WGS sequence"/>
</dbReference>
<evidence type="ECO:0000256" key="3">
    <source>
        <dbReference type="ARBA" id="ARBA00022679"/>
    </source>
</evidence>
<dbReference type="Gene3D" id="1.10.600.10">
    <property type="entry name" value="Farnesyl Diphosphate Synthase"/>
    <property type="match status" value="1"/>
</dbReference>
<organism evidence="7 8">
    <name type="scientific">Spirosoma terrae</name>
    <dbReference type="NCBI Taxonomy" id="1968276"/>
    <lineage>
        <taxon>Bacteria</taxon>
        <taxon>Pseudomonadati</taxon>
        <taxon>Bacteroidota</taxon>
        <taxon>Cytophagia</taxon>
        <taxon>Cytophagales</taxon>
        <taxon>Cytophagaceae</taxon>
        <taxon>Spirosoma</taxon>
    </lineage>
</organism>
<keyword evidence="4" id="KW-0479">Metal-binding</keyword>
<evidence type="ECO:0000256" key="1">
    <source>
        <dbReference type="ARBA" id="ARBA00001946"/>
    </source>
</evidence>
<evidence type="ECO:0000256" key="4">
    <source>
        <dbReference type="ARBA" id="ARBA00022723"/>
    </source>
</evidence>
<keyword evidence="8" id="KW-1185">Reference proteome</keyword>